<gene>
    <name evidence="1" type="ORF">ACKI18_30550</name>
</gene>
<dbReference type="RefSeq" id="WP_409123698.1">
    <property type="nucleotide sequence ID" value="NZ_JBJVNI010000018.1"/>
</dbReference>
<dbReference type="SUPFAM" id="SSF53474">
    <property type="entry name" value="alpha/beta-Hydrolases"/>
    <property type="match status" value="1"/>
</dbReference>
<dbReference type="GO" id="GO:0016787">
    <property type="term" value="F:hydrolase activity"/>
    <property type="evidence" value="ECO:0007669"/>
    <property type="project" value="UniProtKB-KW"/>
</dbReference>
<name>A0ABW9I1P2_9ACTN</name>
<accession>A0ABW9I1P2</accession>
<sequence>MVYRTFHQDKADNDTYPPLRMPVLAIGGQYLDARYVTVEDSGHFVAEEQPGALAAELEKLFG</sequence>
<evidence type="ECO:0000313" key="2">
    <source>
        <dbReference type="Proteomes" id="UP001631957"/>
    </source>
</evidence>
<reference evidence="1 2" key="1">
    <citation type="submission" date="2024-12" db="EMBL/GenBank/DDBJ databases">
        <title>Forecasting of Potato common scab and diversities of Pathogenic streptomyces spp. in china.</title>
        <authorList>
            <person name="Handique U."/>
            <person name="Wu J."/>
        </authorList>
    </citation>
    <scope>NUCLEOTIDE SEQUENCE [LARGE SCALE GENOMIC DNA]</scope>
    <source>
        <strain evidence="1 2">ZRIMU1530</strain>
    </source>
</reference>
<proteinExistence type="predicted"/>
<keyword evidence="2" id="KW-1185">Reference proteome</keyword>
<keyword evidence="1" id="KW-0378">Hydrolase</keyword>
<comment type="caution">
    <text evidence="1">The sequence shown here is derived from an EMBL/GenBank/DDBJ whole genome shotgun (WGS) entry which is preliminary data.</text>
</comment>
<organism evidence="1 2">
    <name type="scientific">Streptomyces niveiscabiei</name>
    <dbReference type="NCBI Taxonomy" id="164115"/>
    <lineage>
        <taxon>Bacteria</taxon>
        <taxon>Bacillati</taxon>
        <taxon>Actinomycetota</taxon>
        <taxon>Actinomycetes</taxon>
        <taxon>Kitasatosporales</taxon>
        <taxon>Streptomycetaceae</taxon>
        <taxon>Streptomyces</taxon>
    </lineage>
</organism>
<dbReference type="InterPro" id="IPR029058">
    <property type="entry name" value="AB_hydrolase_fold"/>
</dbReference>
<evidence type="ECO:0000313" key="1">
    <source>
        <dbReference type="EMBL" id="MFM9613017.1"/>
    </source>
</evidence>
<dbReference type="Proteomes" id="UP001631957">
    <property type="component" value="Unassembled WGS sequence"/>
</dbReference>
<protein>
    <submittedName>
        <fullName evidence="1">Alpha/beta fold hydrolase</fullName>
    </submittedName>
</protein>
<dbReference type="Gene3D" id="3.40.50.1820">
    <property type="entry name" value="alpha/beta hydrolase"/>
    <property type="match status" value="1"/>
</dbReference>
<dbReference type="EMBL" id="JBJVNI010000018">
    <property type="protein sequence ID" value="MFM9613017.1"/>
    <property type="molecule type" value="Genomic_DNA"/>
</dbReference>